<keyword evidence="3 5" id="KW-0418">Kinase</keyword>
<dbReference type="GO" id="GO:0019698">
    <property type="term" value="P:D-galacturonate catabolic process"/>
    <property type="evidence" value="ECO:0007669"/>
    <property type="project" value="TreeGrafter"/>
</dbReference>
<dbReference type="InterPro" id="IPR050306">
    <property type="entry name" value="PfkB_Carbo_kinase"/>
</dbReference>
<dbReference type="CDD" id="cd01166">
    <property type="entry name" value="KdgK"/>
    <property type="match status" value="1"/>
</dbReference>
<dbReference type="PANTHER" id="PTHR43085">
    <property type="entry name" value="HEXOKINASE FAMILY MEMBER"/>
    <property type="match status" value="1"/>
</dbReference>
<dbReference type="SUPFAM" id="SSF53613">
    <property type="entry name" value="Ribokinase-like"/>
    <property type="match status" value="1"/>
</dbReference>
<evidence type="ECO:0000256" key="2">
    <source>
        <dbReference type="ARBA" id="ARBA00022679"/>
    </source>
</evidence>
<name>A0A7M3T5X4_9RHOB</name>
<evidence type="ECO:0000256" key="1">
    <source>
        <dbReference type="ARBA" id="ARBA00010688"/>
    </source>
</evidence>
<keyword evidence="6" id="KW-1185">Reference proteome</keyword>
<evidence type="ECO:0000313" key="6">
    <source>
        <dbReference type="Proteomes" id="UP000503336"/>
    </source>
</evidence>
<dbReference type="RefSeq" id="WP_165102268.1">
    <property type="nucleotide sequence ID" value="NZ_CP049056.1"/>
</dbReference>
<organism evidence="5 6">
    <name type="scientific">Pikeienuella piscinae</name>
    <dbReference type="NCBI Taxonomy" id="2748098"/>
    <lineage>
        <taxon>Bacteria</taxon>
        <taxon>Pseudomonadati</taxon>
        <taxon>Pseudomonadota</taxon>
        <taxon>Alphaproteobacteria</taxon>
        <taxon>Rhodobacterales</taxon>
        <taxon>Paracoccaceae</taxon>
        <taxon>Pikeienuella</taxon>
    </lineage>
</organism>
<dbReference type="InterPro" id="IPR011611">
    <property type="entry name" value="PfkB_dom"/>
</dbReference>
<dbReference type="PANTHER" id="PTHR43085:SF15">
    <property type="entry name" value="2-DEHYDRO-3-DEOXYGLUCONOKINASE"/>
    <property type="match status" value="1"/>
</dbReference>
<dbReference type="GO" id="GO:0008673">
    <property type="term" value="F:2-dehydro-3-deoxygluconokinase activity"/>
    <property type="evidence" value="ECO:0007669"/>
    <property type="project" value="TreeGrafter"/>
</dbReference>
<dbReference type="Pfam" id="PF00294">
    <property type="entry name" value="PfkB"/>
    <property type="match status" value="1"/>
</dbReference>
<dbReference type="Proteomes" id="UP000503336">
    <property type="component" value="Chromosome"/>
</dbReference>
<dbReference type="EMBL" id="CP049056">
    <property type="protein sequence ID" value="QIE57405.1"/>
    <property type="molecule type" value="Genomic_DNA"/>
</dbReference>
<reference evidence="5 6" key="1">
    <citation type="submission" date="2020-02" db="EMBL/GenBank/DDBJ databases">
        <title>complete genome sequence of Rhodobacteraceae bacterium.</title>
        <authorList>
            <person name="Park J."/>
            <person name="Kim Y.-S."/>
            <person name="Kim K.-H."/>
        </authorList>
    </citation>
    <scope>NUCLEOTIDE SEQUENCE [LARGE SCALE GENOMIC DNA]</scope>
    <source>
        <strain evidence="5 6">RR4-56</strain>
    </source>
</reference>
<feature type="domain" description="Carbohydrate kinase PfkB" evidence="4">
    <location>
        <begin position="4"/>
        <end position="292"/>
    </location>
</feature>
<comment type="similarity">
    <text evidence="1">Belongs to the carbohydrate kinase PfkB family.</text>
</comment>
<evidence type="ECO:0000259" key="4">
    <source>
        <dbReference type="Pfam" id="PF00294"/>
    </source>
</evidence>
<dbReference type="GO" id="GO:0006974">
    <property type="term" value="P:DNA damage response"/>
    <property type="evidence" value="ECO:0007669"/>
    <property type="project" value="TreeGrafter"/>
</dbReference>
<protein>
    <submittedName>
        <fullName evidence="5">Sugar kinase</fullName>
    </submittedName>
</protein>
<dbReference type="Gene3D" id="3.40.1190.20">
    <property type="match status" value="1"/>
</dbReference>
<dbReference type="InterPro" id="IPR002139">
    <property type="entry name" value="Ribo/fructo_kinase"/>
</dbReference>
<sequence>MAADILCLGEPLVEFVREPDGRWRMGYGGDTSNAAIAAARQGASVGYLGALGADLFGDGVVAHWAEEGVDSATVRRDPDAPTGLNFVEPDPAARRFTYVRKGSAASRYGPGDLDHAAIGAARVLHLSGITLAVSPTLRAAGLAAMKTAREAGGAVSLDTNLRLALWGEEEARETLLGAARGADVLVTSIDDSEALFGMSDADGIADLWAGAGPGAVIVTMGERGCRIMAEGERRTIPPAPASPVDSTGAGDSFSGAFHAWRLETGDPFEAARRAAIVAAGTVSGYGATAPIPRREAVLAAL</sequence>
<proteinExistence type="inferred from homology"/>
<dbReference type="GO" id="GO:0005829">
    <property type="term" value="C:cytosol"/>
    <property type="evidence" value="ECO:0007669"/>
    <property type="project" value="TreeGrafter"/>
</dbReference>
<evidence type="ECO:0000256" key="3">
    <source>
        <dbReference type="ARBA" id="ARBA00022777"/>
    </source>
</evidence>
<accession>A0A7M3T5X4</accession>
<dbReference type="PRINTS" id="PR00990">
    <property type="entry name" value="RIBOKINASE"/>
</dbReference>
<dbReference type="GO" id="GO:0042840">
    <property type="term" value="P:D-glucuronate catabolic process"/>
    <property type="evidence" value="ECO:0007669"/>
    <property type="project" value="TreeGrafter"/>
</dbReference>
<keyword evidence="2" id="KW-0808">Transferase</keyword>
<gene>
    <name evidence="5" type="ORF">G5B40_19315</name>
</gene>
<dbReference type="InterPro" id="IPR029056">
    <property type="entry name" value="Ribokinase-like"/>
</dbReference>
<evidence type="ECO:0000313" key="5">
    <source>
        <dbReference type="EMBL" id="QIE57405.1"/>
    </source>
</evidence>
<dbReference type="AlphaFoldDB" id="A0A7M3T5X4"/>
<dbReference type="KEGG" id="hdh:G5B40_19315"/>